<dbReference type="InterPro" id="IPR011712">
    <property type="entry name" value="Sig_transdc_His_kin_sub3_dim/P"/>
</dbReference>
<dbReference type="Pfam" id="PF02518">
    <property type="entry name" value="HATPase_c"/>
    <property type="match status" value="1"/>
</dbReference>
<dbReference type="PANTHER" id="PTHR24421">
    <property type="entry name" value="NITRATE/NITRITE SENSOR PROTEIN NARX-RELATED"/>
    <property type="match status" value="1"/>
</dbReference>
<name>A0AAU8DTL5_9ACTN</name>
<protein>
    <submittedName>
        <fullName evidence="7">Sensor histidine kinase</fullName>
    </submittedName>
</protein>
<dbReference type="InterPro" id="IPR050482">
    <property type="entry name" value="Sensor_HK_TwoCompSys"/>
</dbReference>
<dbReference type="GO" id="GO:0000155">
    <property type="term" value="F:phosphorelay sensor kinase activity"/>
    <property type="evidence" value="ECO:0007669"/>
    <property type="project" value="InterPro"/>
</dbReference>
<evidence type="ECO:0000313" key="7">
    <source>
        <dbReference type="EMBL" id="XCG65489.1"/>
    </source>
</evidence>
<accession>A0AAU8DTL5</accession>
<feature type="transmembrane region" description="Helical" evidence="4">
    <location>
        <begin position="78"/>
        <end position="105"/>
    </location>
</feature>
<feature type="domain" description="Histidine kinase/HSP90-like ATPase" evidence="5">
    <location>
        <begin position="284"/>
        <end position="363"/>
    </location>
</feature>
<dbReference type="Gene3D" id="3.30.565.10">
    <property type="entry name" value="Histidine kinase-like ATPase, C-terminal domain"/>
    <property type="match status" value="1"/>
</dbReference>
<evidence type="ECO:0000259" key="5">
    <source>
        <dbReference type="Pfam" id="PF02518"/>
    </source>
</evidence>
<evidence type="ECO:0000256" key="2">
    <source>
        <dbReference type="ARBA" id="ARBA00022777"/>
    </source>
</evidence>
<sequence length="366" mass="38275">MQNVMLRRWGWRWEPGSTKWVLGSSVALLYAGVFLVGLLTQPAQAGARWTAVVLLVAMMAGYAVLPAGAMSAPLRTRWAVLIVILTLAAAQIVVVGPGFVGVLMFPGILAGALLPTRQTIITVVAIGAAMVLIAGSDSWELAATEVAMALWMHAFFSNIRLTIQLRAAQDELAVAAVAQERRRIARDLHDILGHSLTAISVKAALAERLSSIDPVRAAQESNEVGQIARGALADVRATASGMREASLAGELAVARSILAAAGIAADLPRAVDEVTEQGHRLFGFVVREAVTNVVRHSGASRCSVTLGSRWVEIVDDGKGFVQGRSPESGSSGLAGLSERVAAQGGRLTVGSAAPQGFSVRAELAPV</sequence>
<dbReference type="InterPro" id="IPR036890">
    <property type="entry name" value="HATPase_C_sf"/>
</dbReference>
<dbReference type="GO" id="GO:0046983">
    <property type="term" value="F:protein dimerization activity"/>
    <property type="evidence" value="ECO:0007669"/>
    <property type="project" value="InterPro"/>
</dbReference>
<dbReference type="EMBL" id="CP159218">
    <property type="protein sequence ID" value="XCG65489.1"/>
    <property type="molecule type" value="Genomic_DNA"/>
</dbReference>
<keyword evidence="4" id="KW-1133">Transmembrane helix</keyword>
<evidence type="ECO:0000259" key="6">
    <source>
        <dbReference type="Pfam" id="PF07730"/>
    </source>
</evidence>
<evidence type="ECO:0000256" key="4">
    <source>
        <dbReference type="SAM" id="Phobius"/>
    </source>
</evidence>
<gene>
    <name evidence="7" type="ORF">ABLG96_09510</name>
</gene>
<organism evidence="7">
    <name type="scientific">Nakamurella sp. A5-74</name>
    <dbReference type="NCBI Taxonomy" id="3158264"/>
    <lineage>
        <taxon>Bacteria</taxon>
        <taxon>Bacillati</taxon>
        <taxon>Actinomycetota</taxon>
        <taxon>Actinomycetes</taxon>
        <taxon>Nakamurellales</taxon>
        <taxon>Nakamurellaceae</taxon>
        <taxon>Nakamurella</taxon>
    </lineage>
</organism>
<dbReference type="AlphaFoldDB" id="A0AAU8DTL5"/>
<dbReference type="PANTHER" id="PTHR24421:SF63">
    <property type="entry name" value="SENSOR HISTIDINE KINASE DESK"/>
    <property type="match status" value="1"/>
</dbReference>
<keyword evidence="2 7" id="KW-0418">Kinase</keyword>
<dbReference type="Pfam" id="PF07730">
    <property type="entry name" value="HisKA_3"/>
    <property type="match status" value="1"/>
</dbReference>
<keyword evidence="3" id="KW-0902">Two-component regulatory system</keyword>
<dbReference type="InterPro" id="IPR003594">
    <property type="entry name" value="HATPase_dom"/>
</dbReference>
<dbReference type="CDD" id="cd16917">
    <property type="entry name" value="HATPase_UhpB-NarQ-NarX-like"/>
    <property type="match status" value="1"/>
</dbReference>
<proteinExistence type="predicted"/>
<dbReference type="Gene3D" id="1.20.5.1930">
    <property type="match status" value="1"/>
</dbReference>
<feature type="transmembrane region" description="Helical" evidence="4">
    <location>
        <begin position="51"/>
        <end position="72"/>
    </location>
</feature>
<dbReference type="RefSeq" id="WP_353651094.1">
    <property type="nucleotide sequence ID" value="NZ_CP159218.1"/>
</dbReference>
<feature type="transmembrane region" description="Helical" evidence="4">
    <location>
        <begin position="20"/>
        <end position="39"/>
    </location>
</feature>
<keyword evidence="1" id="KW-0808">Transferase</keyword>
<keyword evidence="4" id="KW-0812">Transmembrane</keyword>
<dbReference type="GO" id="GO:0016020">
    <property type="term" value="C:membrane"/>
    <property type="evidence" value="ECO:0007669"/>
    <property type="project" value="InterPro"/>
</dbReference>
<feature type="transmembrane region" description="Helical" evidence="4">
    <location>
        <begin position="117"/>
        <end position="135"/>
    </location>
</feature>
<evidence type="ECO:0000256" key="3">
    <source>
        <dbReference type="ARBA" id="ARBA00023012"/>
    </source>
</evidence>
<evidence type="ECO:0000256" key="1">
    <source>
        <dbReference type="ARBA" id="ARBA00022679"/>
    </source>
</evidence>
<dbReference type="SUPFAM" id="SSF55874">
    <property type="entry name" value="ATPase domain of HSP90 chaperone/DNA topoisomerase II/histidine kinase"/>
    <property type="match status" value="1"/>
</dbReference>
<reference evidence="7" key="1">
    <citation type="submission" date="2024-05" db="EMBL/GenBank/DDBJ databases">
        <authorList>
            <person name="Cai S.Y."/>
            <person name="Jin L.M."/>
            <person name="Li H.R."/>
        </authorList>
    </citation>
    <scope>NUCLEOTIDE SEQUENCE</scope>
    <source>
        <strain evidence="7">A5-74</strain>
    </source>
</reference>
<keyword evidence="4" id="KW-0472">Membrane</keyword>
<feature type="domain" description="Signal transduction histidine kinase subgroup 3 dimerisation and phosphoacceptor" evidence="6">
    <location>
        <begin position="180"/>
        <end position="246"/>
    </location>
</feature>